<proteinExistence type="predicted"/>
<dbReference type="Gramene" id="AET2Gv20305400.3">
    <property type="protein sequence ID" value="AET2Gv20305400.3"/>
    <property type="gene ID" value="AET2Gv20305400"/>
</dbReference>
<reference evidence="1" key="3">
    <citation type="journal article" date="2017" name="Nature">
        <title>Genome sequence of the progenitor of the wheat D genome Aegilops tauschii.</title>
        <authorList>
            <person name="Luo M.C."/>
            <person name="Gu Y.Q."/>
            <person name="Puiu D."/>
            <person name="Wang H."/>
            <person name="Twardziok S.O."/>
            <person name="Deal K.R."/>
            <person name="Huo N."/>
            <person name="Zhu T."/>
            <person name="Wang L."/>
            <person name="Wang Y."/>
            <person name="McGuire P.E."/>
            <person name="Liu S."/>
            <person name="Long H."/>
            <person name="Ramasamy R.K."/>
            <person name="Rodriguez J.C."/>
            <person name="Van S.L."/>
            <person name="Yuan L."/>
            <person name="Wang Z."/>
            <person name="Xia Z."/>
            <person name="Xiao L."/>
            <person name="Anderson O.D."/>
            <person name="Ouyang S."/>
            <person name="Liang Y."/>
            <person name="Zimin A.V."/>
            <person name="Pertea G."/>
            <person name="Qi P."/>
            <person name="Bennetzen J.L."/>
            <person name="Dai X."/>
            <person name="Dawson M.W."/>
            <person name="Muller H.G."/>
            <person name="Kugler K."/>
            <person name="Rivarola-Duarte L."/>
            <person name="Spannagl M."/>
            <person name="Mayer K.F.X."/>
            <person name="Lu F.H."/>
            <person name="Bevan M.W."/>
            <person name="Leroy P."/>
            <person name="Li P."/>
            <person name="You F.M."/>
            <person name="Sun Q."/>
            <person name="Liu Z."/>
            <person name="Lyons E."/>
            <person name="Wicker T."/>
            <person name="Salzberg S.L."/>
            <person name="Devos K.M."/>
            <person name="Dvorak J."/>
        </authorList>
    </citation>
    <scope>NUCLEOTIDE SEQUENCE [LARGE SCALE GENOMIC DNA]</scope>
    <source>
        <strain evidence="1">cv. AL8/78</strain>
    </source>
</reference>
<dbReference type="EnsemblPlants" id="AET2Gv20305400.3">
    <property type="protein sequence ID" value="AET2Gv20305400.3"/>
    <property type="gene ID" value="AET2Gv20305400"/>
</dbReference>
<protein>
    <submittedName>
        <fullName evidence="1">Uncharacterized protein</fullName>
    </submittedName>
</protein>
<evidence type="ECO:0000313" key="2">
    <source>
        <dbReference type="Proteomes" id="UP000015105"/>
    </source>
</evidence>
<sequence>QQYRQLFPHINTVSFISSPISTESTRYHHRAAPRPPPPNSHSWCRHGPVPADLFGCLGRGHTPCSASTQRTTPESTARRMFQEGKALLS</sequence>
<reference evidence="2" key="1">
    <citation type="journal article" date="2014" name="Science">
        <title>Ancient hybridizations among the ancestral genomes of bread wheat.</title>
        <authorList>
            <consortium name="International Wheat Genome Sequencing Consortium,"/>
            <person name="Marcussen T."/>
            <person name="Sandve S.R."/>
            <person name="Heier L."/>
            <person name="Spannagl M."/>
            <person name="Pfeifer M."/>
            <person name="Jakobsen K.S."/>
            <person name="Wulff B.B."/>
            <person name="Steuernagel B."/>
            <person name="Mayer K.F."/>
            <person name="Olsen O.A."/>
        </authorList>
    </citation>
    <scope>NUCLEOTIDE SEQUENCE [LARGE SCALE GENOMIC DNA]</scope>
    <source>
        <strain evidence="2">cv. AL8/78</strain>
    </source>
</reference>
<reference evidence="1" key="5">
    <citation type="journal article" date="2021" name="G3 (Bethesda)">
        <title>Aegilops tauschii genome assembly Aet v5.0 features greater sequence contiguity and improved annotation.</title>
        <authorList>
            <person name="Wang L."/>
            <person name="Zhu T."/>
            <person name="Rodriguez J.C."/>
            <person name="Deal K.R."/>
            <person name="Dubcovsky J."/>
            <person name="McGuire P.E."/>
            <person name="Lux T."/>
            <person name="Spannagl M."/>
            <person name="Mayer K.F.X."/>
            <person name="Baldrich P."/>
            <person name="Meyers B.C."/>
            <person name="Huo N."/>
            <person name="Gu Y.Q."/>
            <person name="Zhou H."/>
            <person name="Devos K.M."/>
            <person name="Bennetzen J.L."/>
            <person name="Unver T."/>
            <person name="Budak H."/>
            <person name="Gulick P.J."/>
            <person name="Galiba G."/>
            <person name="Kalapos B."/>
            <person name="Nelson D.R."/>
            <person name="Li P."/>
            <person name="You F.M."/>
            <person name="Luo M.C."/>
            <person name="Dvorak J."/>
        </authorList>
    </citation>
    <scope>NUCLEOTIDE SEQUENCE [LARGE SCALE GENOMIC DNA]</scope>
    <source>
        <strain evidence="1">cv. AL8/78</strain>
    </source>
</reference>
<dbReference type="EnsemblPlants" id="AET2Gv20305400.4">
    <property type="protein sequence ID" value="AET2Gv20305400.4"/>
    <property type="gene ID" value="AET2Gv20305400"/>
</dbReference>
<dbReference type="AlphaFoldDB" id="A0A453AYK4"/>
<dbReference type="Gramene" id="AET2Gv20305400.4">
    <property type="protein sequence ID" value="AET2Gv20305400.4"/>
    <property type="gene ID" value="AET2Gv20305400"/>
</dbReference>
<keyword evidence="2" id="KW-1185">Reference proteome</keyword>
<evidence type="ECO:0000313" key="1">
    <source>
        <dbReference type="EnsemblPlants" id="AET2Gv20305400.4"/>
    </source>
</evidence>
<reference evidence="1" key="4">
    <citation type="submission" date="2019-03" db="UniProtKB">
        <authorList>
            <consortium name="EnsemblPlants"/>
        </authorList>
    </citation>
    <scope>IDENTIFICATION</scope>
</reference>
<accession>A0A453AYK4</accession>
<dbReference type="Proteomes" id="UP000015105">
    <property type="component" value="Chromosome 2D"/>
</dbReference>
<reference evidence="2" key="2">
    <citation type="journal article" date="2017" name="Nat. Plants">
        <title>The Aegilops tauschii genome reveals multiple impacts of transposons.</title>
        <authorList>
            <person name="Zhao G."/>
            <person name="Zou C."/>
            <person name="Li K."/>
            <person name="Wang K."/>
            <person name="Li T."/>
            <person name="Gao L."/>
            <person name="Zhang X."/>
            <person name="Wang H."/>
            <person name="Yang Z."/>
            <person name="Liu X."/>
            <person name="Jiang W."/>
            <person name="Mao L."/>
            <person name="Kong X."/>
            <person name="Jiao Y."/>
            <person name="Jia J."/>
        </authorList>
    </citation>
    <scope>NUCLEOTIDE SEQUENCE [LARGE SCALE GENOMIC DNA]</scope>
    <source>
        <strain evidence="2">cv. AL8/78</strain>
    </source>
</reference>
<name>A0A453AYK4_AEGTS</name>
<organism evidence="1 2">
    <name type="scientific">Aegilops tauschii subsp. strangulata</name>
    <name type="common">Goatgrass</name>
    <dbReference type="NCBI Taxonomy" id="200361"/>
    <lineage>
        <taxon>Eukaryota</taxon>
        <taxon>Viridiplantae</taxon>
        <taxon>Streptophyta</taxon>
        <taxon>Embryophyta</taxon>
        <taxon>Tracheophyta</taxon>
        <taxon>Spermatophyta</taxon>
        <taxon>Magnoliopsida</taxon>
        <taxon>Liliopsida</taxon>
        <taxon>Poales</taxon>
        <taxon>Poaceae</taxon>
        <taxon>BOP clade</taxon>
        <taxon>Pooideae</taxon>
        <taxon>Triticodae</taxon>
        <taxon>Triticeae</taxon>
        <taxon>Triticinae</taxon>
        <taxon>Aegilops</taxon>
    </lineage>
</organism>